<reference evidence="2" key="2">
    <citation type="submission" date="2022-10" db="EMBL/GenBank/DDBJ databases">
        <authorList>
            <person name="Trinh H.N."/>
        </authorList>
    </citation>
    <scope>NUCLEOTIDE SEQUENCE</scope>
    <source>
        <strain evidence="2">RN2-1</strain>
    </source>
</reference>
<keyword evidence="3" id="KW-1185">Reference proteome</keyword>
<gene>
    <name evidence="2" type="ORF">OL599_17615</name>
</gene>
<dbReference type="Pfam" id="PF02321">
    <property type="entry name" value="OEP"/>
    <property type="match status" value="2"/>
</dbReference>
<proteinExistence type="inferred from homology"/>
<dbReference type="InterPro" id="IPR003423">
    <property type="entry name" value="OMP_efflux"/>
</dbReference>
<comment type="similarity">
    <text evidence="1">Belongs to the outer membrane factor (OMF) (TC 1.B.17) family.</text>
</comment>
<evidence type="ECO:0000256" key="1">
    <source>
        <dbReference type="ARBA" id="ARBA00007613"/>
    </source>
</evidence>
<evidence type="ECO:0000313" key="3">
    <source>
        <dbReference type="Proteomes" id="UP001165679"/>
    </source>
</evidence>
<evidence type="ECO:0000313" key="2">
    <source>
        <dbReference type="EMBL" id="MCW3476389.1"/>
    </source>
</evidence>
<dbReference type="RefSeq" id="WP_264715180.1">
    <property type="nucleotide sequence ID" value="NZ_JAPDNT010000018.1"/>
</dbReference>
<comment type="caution">
    <text evidence="2">The sequence shown here is derived from an EMBL/GenBank/DDBJ whole genome shotgun (WGS) entry which is preliminary data.</text>
</comment>
<sequence length="400" mass="43489">MTTQQTPGVDTPGATLEGVLVLARRLSPDLAARALTVEAAQARVDIAGSLPDPKLQVMSDEIDRLSGPRQNKMIYGVEQEFPLWGKRDLRRQAAAADVSQMAAQSRDAESQLIERMKVAFALYYTAYEAIRQTESLHRAVHSIAQTARDRYALGRGSQQEVLKADVENTRVATEVVRLEAALKGAQGQLNALLARPLDAPLARPQRLRPLPDARALDIARLVDRALASNPGLAADAAVISGAEANRRLAERSWYPDVTIGAAAIDRTGNGPNGYQAWISAKVPLQWGLHAAQTREAAAQAGVARLQRDAREQQIRGDLAEAAAAYDGSRRRADLIRRQLLPQSEAVLRSGTTEYAFGKTDLAMVLQSEHDLADLRLQLLTADIDVQRQLAAIERLIGGDL</sequence>
<dbReference type="SUPFAM" id="SSF56954">
    <property type="entry name" value="Outer membrane efflux proteins (OEP)"/>
    <property type="match status" value="1"/>
</dbReference>
<dbReference type="EMBL" id="JAPDNT010000018">
    <property type="protein sequence ID" value="MCW3476389.1"/>
    <property type="molecule type" value="Genomic_DNA"/>
</dbReference>
<organism evidence="2 3">
    <name type="scientific">Limobrevibacterium gyesilva</name>
    <dbReference type="NCBI Taxonomy" id="2991712"/>
    <lineage>
        <taxon>Bacteria</taxon>
        <taxon>Pseudomonadati</taxon>
        <taxon>Pseudomonadota</taxon>
        <taxon>Alphaproteobacteria</taxon>
        <taxon>Acetobacterales</taxon>
        <taxon>Acetobacteraceae</taxon>
        <taxon>Limobrevibacterium</taxon>
    </lineage>
</organism>
<dbReference type="Proteomes" id="UP001165679">
    <property type="component" value="Unassembled WGS sequence"/>
</dbReference>
<dbReference type="Gene3D" id="1.20.1600.10">
    <property type="entry name" value="Outer membrane efflux proteins (OEP)"/>
    <property type="match status" value="1"/>
</dbReference>
<protein>
    <submittedName>
        <fullName evidence="2">TolC family protein</fullName>
    </submittedName>
</protein>
<dbReference type="AlphaFoldDB" id="A0AA42CFB3"/>
<name>A0AA42CFB3_9PROT</name>
<dbReference type="PANTHER" id="PTHR30203:SF24">
    <property type="entry name" value="BLR4935 PROTEIN"/>
    <property type="match status" value="1"/>
</dbReference>
<reference evidence="2" key="1">
    <citation type="submission" date="2022-09" db="EMBL/GenBank/DDBJ databases">
        <title>Rhodovastum sp. nov. RN2-1 isolated from soil in Seongnam, South Korea.</title>
        <authorList>
            <person name="Le N.T."/>
        </authorList>
    </citation>
    <scope>NUCLEOTIDE SEQUENCE</scope>
    <source>
        <strain evidence="2">RN2-1</strain>
    </source>
</reference>
<dbReference type="GO" id="GO:0015562">
    <property type="term" value="F:efflux transmembrane transporter activity"/>
    <property type="evidence" value="ECO:0007669"/>
    <property type="project" value="InterPro"/>
</dbReference>
<accession>A0AA42CFB3</accession>
<dbReference type="PANTHER" id="PTHR30203">
    <property type="entry name" value="OUTER MEMBRANE CATION EFFLUX PROTEIN"/>
    <property type="match status" value="1"/>
</dbReference>
<dbReference type="InterPro" id="IPR010131">
    <property type="entry name" value="MdtP/NodT-like"/>
</dbReference>